<evidence type="ECO:0000256" key="1">
    <source>
        <dbReference type="SAM" id="MobiDB-lite"/>
    </source>
</evidence>
<reference evidence="3" key="1">
    <citation type="submission" date="2020-11" db="EMBL/GenBank/DDBJ databases">
        <authorList>
            <consortium name="DOE Joint Genome Institute"/>
            <person name="Ahrendt S."/>
            <person name="Riley R."/>
            <person name="Andreopoulos W."/>
            <person name="Labutti K."/>
            <person name="Pangilinan J."/>
            <person name="Ruiz-Duenas F.J."/>
            <person name="Barrasa J.M."/>
            <person name="Sanchez-Garcia M."/>
            <person name="Camarero S."/>
            <person name="Miyauchi S."/>
            <person name="Serrano A."/>
            <person name="Linde D."/>
            <person name="Babiker R."/>
            <person name="Drula E."/>
            <person name="Ayuso-Fernandez I."/>
            <person name="Pacheco R."/>
            <person name="Padilla G."/>
            <person name="Ferreira P."/>
            <person name="Barriuso J."/>
            <person name="Kellner H."/>
            <person name="Castanera R."/>
            <person name="Alfaro M."/>
            <person name="Ramirez L."/>
            <person name="Pisabarro A.G."/>
            <person name="Kuo A."/>
            <person name="Tritt A."/>
            <person name="Lipzen A."/>
            <person name="He G."/>
            <person name="Yan M."/>
            <person name="Ng V."/>
            <person name="Cullen D."/>
            <person name="Martin F."/>
            <person name="Rosso M.-N."/>
            <person name="Henrissat B."/>
            <person name="Hibbett D."/>
            <person name="Martinez A.T."/>
            <person name="Grigoriev I.V."/>
        </authorList>
    </citation>
    <scope>NUCLEOTIDE SEQUENCE</scope>
    <source>
        <strain evidence="3">MF-IS2</strain>
    </source>
</reference>
<evidence type="ECO:0000313" key="4">
    <source>
        <dbReference type="Proteomes" id="UP000807342"/>
    </source>
</evidence>
<evidence type="ECO:0000256" key="2">
    <source>
        <dbReference type="SAM" id="Phobius"/>
    </source>
</evidence>
<proteinExistence type="predicted"/>
<keyword evidence="2" id="KW-0812">Transmembrane</keyword>
<protein>
    <submittedName>
        <fullName evidence="3">Uncharacterized protein</fullName>
    </submittedName>
</protein>
<keyword evidence="2" id="KW-0472">Membrane</keyword>
<name>A0A9P6C144_9AGAR</name>
<evidence type="ECO:0000313" key="3">
    <source>
        <dbReference type="EMBL" id="KAF9445013.1"/>
    </source>
</evidence>
<feature type="transmembrane region" description="Helical" evidence="2">
    <location>
        <begin position="54"/>
        <end position="78"/>
    </location>
</feature>
<organism evidence="3 4">
    <name type="scientific">Macrolepiota fuliginosa MF-IS2</name>
    <dbReference type="NCBI Taxonomy" id="1400762"/>
    <lineage>
        <taxon>Eukaryota</taxon>
        <taxon>Fungi</taxon>
        <taxon>Dikarya</taxon>
        <taxon>Basidiomycota</taxon>
        <taxon>Agaricomycotina</taxon>
        <taxon>Agaricomycetes</taxon>
        <taxon>Agaricomycetidae</taxon>
        <taxon>Agaricales</taxon>
        <taxon>Agaricineae</taxon>
        <taxon>Agaricaceae</taxon>
        <taxon>Macrolepiota</taxon>
    </lineage>
</organism>
<dbReference type="EMBL" id="MU151331">
    <property type="protein sequence ID" value="KAF9445013.1"/>
    <property type="molecule type" value="Genomic_DNA"/>
</dbReference>
<feature type="region of interest" description="Disordered" evidence="1">
    <location>
        <begin position="1"/>
        <end position="25"/>
    </location>
</feature>
<keyword evidence="4" id="KW-1185">Reference proteome</keyword>
<gene>
    <name evidence="3" type="ORF">P691DRAFT_297272</name>
</gene>
<comment type="caution">
    <text evidence="3">The sequence shown here is derived from an EMBL/GenBank/DDBJ whole genome shotgun (WGS) entry which is preliminary data.</text>
</comment>
<feature type="region of interest" description="Disordered" evidence="1">
    <location>
        <begin position="88"/>
        <end position="111"/>
    </location>
</feature>
<accession>A0A9P6C144</accession>
<dbReference type="AlphaFoldDB" id="A0A9P6C144"/>
<dbReference type="Proteomes" id="UP000807342">
    <property type="component" value="Unassembled WGS sequence"/>
</dbReference>
<keyword evidence="2" id="KW-1133">Transmembrane helix</keyword>
<sequence>MAPSRETLAQHLPGDYIPSSGPPGPDRLVSTASWGLYYSYGISRDTVFNISRCLLVLFLLLAEVILLVLMMGIPYWLYITHKHHKQAPITEPSGSQVGWLRAPSTPSHSKE</sequence>